<comment type="caution">
    <text evidence="2">The sequence shown here is derived from an EMBL/GenBank/DDBJ whole genome shotgun (WGS) entry which is preliminary data.</text>
</comment>
<name>A0A550JAF5_9BACT</name>
<evidence type="ECO:0000313" key="3">
    <source>
        <dbReference type="Proteomes" id="UP000317155"/>
    </source>
</evidence>
<sequence>MMNDESGGRESEMSIGREFFADIYALHGHRCPMSTLGGRLGRAATAHVDSLRRRAVYHIDTCALDGIRVATGCHEIRVVDEGRHVLDLFDDRNGRGVRVALRPEALAIAGEYRRLDDALDRDRAGLDPTTLAARQSEVNQVLDKVLEQLWTLPDEVLLEIAPTELDPVTLLER</sequence>
<accession>A0A550JAF5</accession>
<gene>
    <name evidence="2" type="ORF">FL622_11420</name>
</gene>
<dbReference type="PANTHER" id="PTHR39418:SF1">
    <property type="entry name" value="DEHYDROGENASE"/>
    <property type="match status" value="1"/>
</dbReference>
<dbReference type="SUPFAM" id="SSF143555">
    <property type="entry name" value="FwdE-like"/>
    <property type="match status" value="1"/>
</dbReference>
<keyword evidence="3" id="KW-1185">Reference proteome</keyword>
<dbReference type="Gene3D" id="3.30.1330.130">
    <property type="match status" value="1"/>
</dbReference>
<feature type="domain" description="Formylmethanofuran dehydrogenase subunit E" evidence="1">
    <location>
        <begin position="27"/>
        <end position="158"/>
    </location>
</feature>
<dbReference type="EMBL" id="VJVV01000008">
    <property type="protein sequence ID" value="TRO80238.1"/>
    <property type="molecule type" value="Genomic_DNA"/>
</dbReference>
<reference evidence="2 3" key="1">
    <citation type="submission" date="2019-07" db="EMBL/GenBank/DDBJ databases">
        <title>Insights of Desulfuromonas acetexigens electromicrobiology.</title>
        <authorList>
            <person name="Katuri K."/>
            <person name="Sapireddy V."/>
            <person name="Shaw D.R."/>
            <person name="Saikaly P."/>
        </authorList>
    </citation>
    <scope>NUCLEOTIDE SEQUENCE [LARGE SCALE GENOMIC DNA]</scope>
    <source>
        <strain evidence="2 3">2873</strain>
    </source>
</reference>
<protein>
    <recommendedName>
        <fullName evidence="1">Formylmethanofuran dehydrogenase subunit E domain-containing protein</fullName>
    </recommendedName>
</protein>
<dbReference type="Pfam" id="PF02663">
    <property type="entry name" value="FmdE"/>
    <property type="match status" value="1"/>
</dbReference>
<organism evidence="2 3">
    <name type="scientific">Trichloromonas acetexigens</name>
    <dbReference type="NCBI Taxonomy" id="38815"/>
    <lineage>
        <taxon>Bacteria</taxon>
        <taxon>Pseudomonadati</taxon>
        <taxon>Thermodesulfobacteriota</taxon>
        <taxon>Desulfuromonadia</taxon>
        <taxon>Desulfuromonadales</taxon>
        <taxon>Trichloromonadaceae</taxon>
        <taxon>Trichloromonas</taxon>
    </lineage>
</organism>
<proteinExistence type="predicted"/>
<dbReference type="OrthoDB" id="5402023at2"/>
<dbReference type="PANTHER" id="PTHR39418">
    <property type="entry name" value="DEHYDROGENASE-RELATED"/>
    <property type="match status" value="1"/>
</dbReference>
<evidence type="ECO:0000313" key="2">
    <source>
        <dbReference type="EMBL" id="TRO80238.1"/>
    </source>
</evidence>
<dbReference type="Proteomes" id="UP000317155">
    <property type="component" value="Unassembled WGS sequence"/>
</dbReference>
<evidence type="ECO:0000259" key="1">
    <source>
        <dbReference type="Pfam" id="PF02663"/>
    </source>
</evidence>
<dbReference type="AlphaFoldDB" id="A0A550JAF5"/>
<dbReference type="InterPro" id="IPR003814">
    <property type="entry name" value="FmdEsu_dom"/>
</dbReference>
<dbReference type="InterPro" id="IPR053194">
    <property type="entry name" value="tRNA_methyltr_O"/>
</dbReference>